<reference evidence="3" key="2">
    <citation type="submission" date="2025-09" db="UniProtKB">
        <authorList>
            <consortium name="Ensembl"/>
        </authorList>
    </citation>
    <scope>IDENTIFICATION</scope>
</reference>
<dbReference type="PANTHER" id="PTHR12486:SF6">
    <property type="entry name" value="ADENOSINE 5'-MONOPHOSPHORAMIDASE HINT3"/>
    <property type="match status" value="1"/>
</dbReference>
<sequence>MASDESEKYDESCIFCLIAKNQDEETEVIKQNEELVCFRDICPAAPHHYLVIPREHIHSCCSLKHVLLLRMTSMGRAVLKEQGITNMEEVRLGFHQPPFISVGHLHLHVLAPVRQISTCFEYKFTPETDSFVTVSTDGLIYYVLVFSIRHIVKTVTSYFLIILERTLVLYTKLLTSLVICFLPLLHNKSLSIAGGIFKEETTENCSTYWDQVYFWKMFRTTLKRNVSLKQNCVFVSSECTA</sequence>
<evidence type="ECO:0000313" key="3">
    <source>
        <dbReference type="Ensembl" id="ENSOMEP00000019226.1"/>
    </source>
</evidence>
<dbReference type="Proteomes" id="UP000261560">
    <property type="component" value="Unplaced"/>
</dbReference>
<dbReference type="PROSITE" id="PS51084">
    <property type="entry name" value="HIT_2"/>
    <property type="match status" value="1"/>
</dbReference>
<feature type="short sequence motif" description="Histidine triad motif" evidence="1">
    <location>
        <begin position="104"/>
        <end position="108"/>
    </location>
</feature>
<proteinExistence type="predicted"/>
<evidence type="ECO:0000259" key="2">
    <source>
        <dbReference type="PROSITE" id="PS51084"/>
    </source>
</evidence>
<accession>A0A3B3CNS3</accession>
<dbReference type="Ensembl" id="ENSOMET00000035583.1">
    <property type="protein sequence ID" value="ENSOMEP00000019226.1"/>
    <property type="gene ID" value="ENSOMEG00000021063.1"/>
</dbReference>
<organism evidence="3 4">
    <name type="scientific">Oryzias melastigma</name>
    <name type="common">Marine medaka</name>
    <dbReference type="NCBI Taxonomy" id="30732"/>
    <lineage>
        <taxon>Eukaryota</taxon>
        <taxon>Metazoa</taxon>
        <taxon>Chordata</taxon>
        <taxon>Craniata</taxon>
        <taxon>Vertebrata</taxon>
        <taxon>Euteleostomi</taxon>
        <taxon>Actinopterygii</taxon>
        <taxon>Neopterygii</taxon>
        <taxon>Teleostei</taxon>
        <taxon>Neoteleostei</taxon>
        <taxon>Acanthomorphata</taxon>
        <taxon>Ovalentaria</taxon>
        <taxon>Atherinomorphae</taxon>
        <taxon>Beloniformes</taxon>
        <taxon>Adrianichthyidae</taxon>
        <taxon>Oryziinae</taxon>
        <taxon>Oryzias</taxon>
    </lineage>
</organism>
<dbReference type="Pfam" id="PF11969">
    <property type="entry name" value="DcpS_C"/>
    <property type="match status" value="1"/>
</dbReference>
<evidence type="ECO:0000313" key="4">
    <source>
        <dbReference type="Proteomes" id="UP000261560"/>
    </source>
</evidence>
<dbReference type="Gene3D" id="3.30.428.10">
    <property type="entry name" value="HIT-like"/>
    <property type="match status" value="1"/>
</dbReference>
<dbReference type="InterPro" id="IPR036265">
    <property type="entry name" value="HIT-like_sf"/>
</dbReference>
<dbReference type="InterPro" id="IPR011146">
    <property type="entry name" value="HIT-like"/>
</dbReference>
<dbReference type="GO" id="GO:0003824">
    <property type="term" value="F:catalytic activity"/>
    <property type="evidence" value="ECO:0007669"/>
    <property type="project" value="InterPro"/>
</dbReference>
<dbReference type="AlphaFoldDB" id="A0A3B3CNS3"/>
<dbReference type="PANTHER" id="PTHR12486">
    <property type="entry name" value="APRATAXIN-RELATED"/>
    <property type="match status" value="1"/>
</dbReference>
<dbReference type="STRING" id="30732.ENSOMEP00000019226"/>
<name>A0A3B3CNS3_ORYME</name>
<keyword evidence="4" id="KW-1185">Reference proteome</keyword>
<evidence type="ECO:0000256" key="1">
    <source>
        <dbReference type="PROSITE-ProRule" id="PRU00464"/>
    </source>
</evidence>
<dbReference type="PaxDb" id="30732-ENSOMEP00000019226"/>
<reference evidence="3" key="1">
    <citation type="submission" date="2025-08" db="UniProtKB">
        <authorList>
            <consortium name="Ensembl"/>
        </authorList>
    </citation>
    <scope>IDENTIFICATION</scope>
</reference>
<protein>
    <submittedName>
        <fullName evidence="3">Histidine triad nucleotide-binding protein 3-like</fullName>
    </submittedName>
</protein>
<dbReference type="SUPFAM" id="SSF54197">
    <property type="entry name" value="HIT-like"/>
    <property type="match status" value="1"/>
</dbReference>
<feature type="domain" description="HIT" evidence="2">
    <location>
        <begin position="14"/>
        <end position="120"/>
    </location>
</feature>
<dbReference type="GeneTree" id="ENSGT00510000047616"/>